<feature type="domain" description="Anaphase-promoting complex subunit 1 beta-sandwich" evidence="8">
    <location>
        <begin position="1173"/>
        <end position="1257"/>
    </location>
</feature>
<gene>
    <name evidence="9" type="ORF">ONB1V03_LOCUS8290</name>
</gene>
<dbReference type="PANTHER" id="PTHR12827">
    <property type="entry name" value="MEIOTIC CHECKPOINT REGULATOR TSG24 FAMILY MEMBER"/>
    <property type="match status" value="1"/>
</dbReference>
<keyword evidence="5" id="KW-0131">Cell cycle</keyword>
<feature type="domain" description="Anaphase-promoting complex subunit 1 middle" evidence="7">
    <location>
        <begin position="379"/>
        <end position="458"/>
    </location>
</feature>
<feature type="domain" description="Anaphase-promoting complex subunit 1 middle" evidence="7">
    <location>
        <begin position="466"/>
        <end position="528"/>
    </location>
</feature>
<evidence type="ECO:0000313" key="10">
    <source>
        <dbReference type="Proteomes" id="UP000728032"/>
    </source>
</evidence>
<evidence type="ECO:0000256" key="5">
    <source>
        <dbReference type="ARBA" id="ARBA00023306"/>
    </source>
</evidence>
<dbReference type="InterPro" id="IPR041221">
    <property type="entry name" value="APC1_C"/>
</dbReference>
<dbReference type="InterPro" id="IPR011989">
    <property type="entry name" value="ARM-like"/>
</dbReference>
<comment type="similarity">
    <text evidence="1">Belongs to the APC1 family.</text>
</comment>
<evidence type="ECO:0000256" key="4">
    <source>
        <dbReference type="ARBA" id="ARBA00022776"/>
    </source>
</evidence>
<keyword evidence="10" id="KW-1185">Reference proteome</keyword>
<evidence type="ECO:0000256" key="3">
    <source>
        <dbReference type="ARBA" id="ARBA00022737"/>
    </source>
</evidence>
<dbReference type="EMBL" id="CAJPVJ010004656">
    <property type="protein sequence ID" value="CAG2168806.1"/>
    <property type="molecule type" value="Genomic_DNA"/>
</dbReference>
<dbReference type="EMBL" id="OC919481">
    <property type="protein sequence ID" value="CAD7651419.1"/>
    <property type="molecule type" value="Genomic_DNA"/>
</dbReference>
<keyword evidence="2" id="KW-0132">Cell division</keyword>
<dbReference type="GO" id="GO:0060090">
    <property type="term" value="F:molecular adaptor activity"/>
    <property type="evidence" value="ECO:0007669"/>
    <property type="project" value="TreeGrafter"/>
</dbReference>
<feature type="domain" description="Anaphase-promoting complex subunit 1 C-terminal" evidence="6">
    <location>
        <begin position="1295"/>
        <end position="1428"/>
    </location>
</feature>
<organism evidence="9">
    <name type="scientific">Oppiella nova</name>
    <dbReference type="NCBI Taxonomy" id="334625"/>
    <lineage>
        <taxon>Eukaryota</taxon>
        <taxon>Metazoa</taxon>
        <taxon>Ecdysozoa</taxon>
        <taxon>Arthropoda</taxon>
        <taxon>Chelicerata</taxon>
        <taxon>Arachnida</taxon>
        <taxon>Acari</taxon>
        <taxon>Acariformes</taxon>
        <taxon>Sarcoptiformes</taxon>
        <taxon>Oribatida</taxon>
        <taxon>Brachypylina</taxon>
        <taxon>Oppioidea</taxon>
        <taxon>Oppiidae</taxon>
        <taxon>Oppiella</taxon>
    </lineage>
</organism>
<dbReference type="Pfam" id="PF18122">
    <property type="entry name" value="APC1_C"/>
    <property type="match status" value="1"/>
</dbReference>
<dbReference type="Proteomes" id="UP000728032">
    <property type="component" value="Unassembled WGS sequence"/>
</dbReference>
<evidence type="ECO:0000259" key="7">
    <source>
        <dbReference type="Pfam" id="PF20518"/>
    </source>
</evidence>
<protein>
    <recommendedName>
        <fullName evidence="11">Anaphase-promoting complex subunit 1</fullName>
    </recommendedName>
</protein>
<keyword evidence="3" id="KW-0677">Repeat</keyword>
<proteinExistence type="inferred from homology"/>
<dbReference type="GO" id="GO:0007091">
    <property type="term" value="P:metaphase/anaphase transition of mitotic cell cycle"/>
    <property type="evidence" value="ECO:0007669"/>
    <property type="project" value="TreeGrafter"/>
</dbReference>
<reference evidence="9" key="1">
    <citation type="submission" date="2020-11" db="EMBL/GenBank/DDBJ databases">
        <authorList>
            <person name="Tran Van P."/>
        </authorList>
    </citation>
    <scope>NUCLEOTIDE SEQUENCE</scope>
</reference>
<dbReference type="GO" id="GO:0070979">
    <property type="term" value="P:protein K11-linked ubiquitination"/>
    <property type="evidence" value="ECO:0007669"/>
    <property type="project" value="TreeGrafter"/>
</dbReference>
<evidence type="ECO:0000256" key="1">
    <source>
        <dbReference type="ARBA" id="ARBA00010547"/>
    </source>
</evidence>
<sequence length="1469" mass="164779">MRPFSTTPIQTPSLIDPQISRIKESYNNMSSHLSPQSVTPRKNRNIDFLTDDISEPIIPELALEHIWSESQSSISEKASKVFISTDLMGQSYICLLVSHSQSLKLIRLDHSNDGKKLIFCSTNIISAKDAEPIAAHNMIVTVDLNNNLVLFSGLYKTSIIHLPSTLCTAFTNSLLLSPSSTLSNRSLSYQSPSYKRSSLATSSRPNSATGVFNPTFLSESKILSPVIPESDVENSSFVSSLNHYPIIGKISAVRDAVKDRITVQSVDSLLYRFALPPFSSSYIVSQCLSALKNVLPKDSSMQLMTKWYGFRNAPNSDELTTASEMNLFKSCLLSLIGYDVESLRLNHSSHSLSQSPEVIKKMKLNREEGSDEDWQWLCSQASDDRDINESKNTAINPSTLFPYMPSILYSLHLLYEDFKLLEINWDLCPMIVDILYLFAVDLKLSAYQMHYILDFPDKCHSISSESRISDEDMKMIVLMDLLGIKEENLKQFPPGLAIPLWDSIFYCRNNPSNDWNRSCFKLIGRPDLLVLQPPYKKPISYSVTKLKTDSSEPDDDGISYLDYDVLKLLFPDDQRILEAYHMLMSSKPVKITIQQKPGVSDHDFIEEQERHLYTICIRTMALPLGRGMLSLRSYTPVVAETFPIPKLNLVGRVPPRNNTIDLSHIEVPQNMNTWPLFHNGVAAGLRISSNASGIIDSSWIVYNRPKSSSALTNTVLSSDAQHEHAGFLLALGLNGHLACLSTMSIHDYLCKGNELTRVAVLLGLAAAKRGTMDVSAVKVLSIHVEALLPPTSTELDVPPIVQVAAVLGIGLLYQSSGQHHIAEVMLGEIGRPPGPEMEHYIDRESYALAAGLAFGLVTLGKGNNMIGLVSSAEGMSMADQLCHYMLGGHKRPLTALQREKYKTPSYQIREGDCINADVTSPGATLALGMMFFDTNNEAVAQWFTVPDTQHLLEMVRPDFILLRTLCKGLILWSSIEPSKEWVESHMPSIVSDNAFQRSPNEMSDRLDYETMSQAYCNIVSGACFALALRYAGSANRKAFKTVMNYMQKFISLSTKSHLAEQAGRSTIESCLNVLVVSLAIIMAGTGDLEVLRVCRYLRSRLNQAYVLYGSHMAIHMALGLLFLAGCRSTLCSSPESVAALIIAFFPKFPIHSNDNRYHLQAFRHLYVLATEPRLVIPRDIDTGKAVYVNLHCVVLNQNSCCEIMKLRAPCFLAELHLLEEVVVDDERYWRISFEKDKNWSNLKRFLQRDGVLYVKQKTGCLPYSEDPKGFKSLYSQSVMKDAVKGWAHRVNTTTEFSNDRIVMTFSKYLLSNPSEMESESEIQNQLCSLLFDCASNERLEFLSPLISLTKVAKHSHSLSLWQIKFANTCAQRCLSLRSDFIDSIRSLIEKRVKNSIDRSLLLNYLRGTLRLSEISLTLIEAIVFYDMPPFGAFASITDKLSFAELVIELKSKYRVPIPTIRLLHRLYFC</sequence>
<keyword evidence="4" id="KW-0498">Mitosis</keyword>
<evidence type="ECO:0000259" key="8">
    <source>
        <dbReference type="Pfam" id="PF21282"/>
    </source>
</evidence>
<dbReference type="GO" id="GO:0051301">
    <property type="term" value="P:cell division"/>
    <property type="evidence" value="ECO:0007669"/>
    <property type="project" value="UniProtKB-KW"/>
</dbReference>
<dbReference type="GO" id="GO:0031145">
    <property type="term" value="P:anaphase-promoting complex-dependent catabolic process"/>
    <property type="evidence" value="ECO:0007669"/>
    <property type="project" value="TreeGrafter"/>
</dbReference>
<dbReference type="InterPro" id="IPR046794">
    <property type="entry name" value="Apc1_MidN"/>
</dbReference>
<dbReference type="Gene3D" id="1.25.10.10">
    <property type="entry name" value="Leucine-rich Repeat Variant"/>
    <property type="match status" value="2"/>
</dbReference>
<evidence type="ECO:0008006" key="11">
    <source>
        <dbReference type="Google" id="ProtNLM"/>
    </source>
</evidence>
<dbReference type="Pfam" id="PF20518">
    <property type="entry name" value="Apc1_MidN"/>
    <property type="match status" value="2"/>
</dbReference>
<evidence type="ECO:0000256" key="2">
    <source>
        <dbReference type="ARBA" id="ARBA00022618"/>
    </source>
</evidence>
<dbReference type="OrthoDB" id="26401at2759"/>
<evidence type="ECO:0000313" key="9">
    <source>
        <dbReference type="EMBL" id="CAD7651419.1"/>
    </source>
</evidence>
<dbReference type="PANTHER" id="PTHR12827:SF3">
    <property type="entry name" value="ANAPHASE-PROMOTING COMPLEX SUBUNIT 1"/>
    <property type="match status" value="1"/>
</dbReference>
<dbReference type="Pfam" id="PF21282">
    <property type="entry name" value="APC1_3rd"/>
    <property type="match status" value="1"/>
</dbReference>
<dbReference type="InterPro" id="IPR048971">
    <property type="entry name" value="Apc1_3rd"/>
</dbReference>
<evidence type="ECO:0000259" key="6">
    <source>
        <dbReference type="Pfam" id="PF18122"/>
    </source>
</evidence>
<dbReference type="GO" id="GO:0005680">
    <property type="term" value="C:anaphase-promoting complex"/>
    <property type="evidence" value="ECO:0007669"/>
    <property type="project" value="InterPro"/>
</dbReference>
<name>A0A7R9M145_9ACAR</name>
<dbReference type="InterPro" id="IPR024990">
    <property type="entry name" value="Apc1"/>
</dbReference>
<accession>A0A7R9M145</accession>